<reference evidence="1" key="1">
    <citation type="submission" date="2022-08" db="UniProtKB">
        <authorList>
            <consortium name="EnsemblMetazoa"/>
        </authorList>
    </citation>
    <scope>IDENTIFICATION</scope>
    <source>
        <strain evidence="1">Israel</strain>
    </source>
</reference>
<dbReference type="VEuPathDB" id="VectorBase:PPAI003732"/>
<dbReference type="InterPro" id="IPR023404">
    <property type="entry name" value="rSAM_horseshoe"/>
</dbReference>
<dbReference type="Pfam" id="PF01938">
    <property type="entry name" value="TRAM"/>
    <property type="match status" value="1"/>
</dbReference>
<name>A0A1B0D859_PHLPP</name>
<dbReference type="InterPro" id="IPR058240">
    <property type="entry name" value="rSAM_sf"/>
</dbReference>
<dbReference type="Proteomes" id="UP000092462">
    <property type="component" value="Unassembled WGS sequence"/>
</dbReference>
<dbReference type="EMBL" id="AJVK01037012">
    <property type="status" value="NOT_ANNOTATED_CDS"/>
    <property type="molecule type" value="Genomic_DNA"/>
</dbReference>
<proteinExistence type="predicted"/>
<accession>A0A1B0D859</accession>
<dbReference type="GO" id="GO:0005739">
    <property type="term" value="C:mitochondrion"/>
    <property type="evidence" value="ECO:0007669"/>
    <property type="project" value="TreeGrafter"/>
</dbReference>
<dbReference type="VEuPathDB" id="VectorBase:PPAPM1_001276"/>
<dbReference type="Gene3D" id="3.80.30.20">
    <property type="entry name" value="tm_1862 like domain"/>
    <property type="match status" value="1"/>
</dbReference>
<dbReference type="AlphaFoldDB" id="A0A1B0D859"/>
<dbReference type="PROSITE" id="PS50926">
    <property type="entry name" value="TRAM"/>
    <property type="match status" value="1"/>
</dbReference>
<protein>
    <submittedName>
        <fullName evidence="1">Uncharacterized protein</fullName>
    </submittedName>
</protein>
<dbReference type="PANTHER" id="PTHR43020:SF2">
    <property type="entry name" value="MITOCHONDRIAL TRNA METHYLTHIOTRANSFERASE CDK5RAP1"/>
    <property type="match status" value="1"/>
</dbReference>
<dbReference type="GO" id="GO:0035597">
    <property type="term" value="F:tRNA-2-methylthio-N(6)-dimethylallyladenosine(37) synthase activity"/>
    <property type="evidence" value="ECO:0007669"/>
    <property type="project" value="TreeGrafter"/>
</dbReference>
<organism evidence="1 2">
    <name type="scientific">Phlebotomus papatasi</name>
    <name type="common">Sandfly</name>
    <dbReference type="NCBI Taxonomy" id="29031"/>
    <lineage>
        <taxon>Eukaryota</taxon>
        <taxon>Metazoa</taxon>
        <taxon>Ecdysozoa</taxon>
        <taxon>Arthropoda</taxon>
        <taxon>Hexapoda</taxon>
        <taxon>Insecta</taxon>
        <taxon>Pterygota</taxon>
        <taxon>Neoptera</taxon>
        <taxon>Endopterygota</taxon>
        <taxon>Diptera</taxon>
        <taxon>Nematocera</taxon>
        <taxon>Psychodoidea</taxon>
        <taxon>Psychodidae</taxon>
        <taxon>Phlebotomus</taxon>
        <taxon>Phlebotomus</taxon>
    </lineage>
</organism>
<dbReference type="GO" id="GO:0005829">
    <property type="term" value="C:cytosol"/>
    <property type="evidence" value="ECO:0007669"/>
    <property type="project" value="TreeGrafter"/>
</dbReference>
<dbReference type="GO" id="GO:0051536">
    <property type="term" value="F:iron-sulfur cluster binding"/>
    <property type="evidence" value="ECO:0007669"/>
    <property type="project" value="InterPro"/>
</dbReference>
<dbReference type="InterPro" id="IPR007197">
    <property type="entry name" value="rSAM"/>
</dbReference>
<evidence type="ECO:0000313" key="1">
    <source>
        <dbReference type="EnsemblMetazoa" id="PPAI003732-PA"/>
    </source>
</evidence>
<dbReference type="InterPro" id="IPR002792">
    <property type="entry name" value="TRAM_dom"/>
</dbReference>
<dbReference type="PANTHER" id="PTHR43020">
    <property type="entry name" value="CDK5 REGULATORY SUBUNIT-ASSOCIATED PROTEIN 1"/>
    <property type="match status" value="1"/>
</dbReference>
<keyword evidence="2" id="KW-1185">Reference proteome</keyword>
<dbReference type="PROSITE" id="PS51918">
    <property type="entry name" value="RADICAL_SAM"/>
    <property type="match status" value="1"/>
</dbReference>
<evidence type="ECO:0000313" key="2">
    <source>
        <dbReference type="Proteomes" id="UP000092462"/>
    </source>
</evidence>
<dbReference type="SUPFAM" id="SSF102114">
    <property type="entry name" value="Radical SAM enzymes"/>
    <property type="match status" value="1"/>
</dbReference>
<dbReference type="EnsemblMetazoa" id="PPAI003732-RA">
    <property type="protein sequence ID" value="PPAI003732-PA"/>
    <property type="gene ID" value="PPAI003732"/>
</dbReference>
<sequence>MRRGYSREAYLDLIERVRNLLPNVALSSDFILGFCGETEEEFTETLSLIEAVQYNVAYIFPYSMREKTTAHRRFKDDIPEDVKAERMRRTIEVFRRNATELNSRMIGQEQLILIEGNSKRSQEDFYGRNDGNIKVIIPKVTLNSREIQPGDYIAVKIHSASSQVLKGTPLRHTTLADFHEFVH</sequence>